<accession>A0A4Y2TDW8</accession>
<evidence type="ECO:0000313" key="1">
    <source>
        <dbReference type="EMBL" id="GBN98441.1"/>
    </source>
</evidence>
<evidence type="ECO:0000313" key="2">
    <source>
        <dbReference type="Proteomes" id="UP000499080"/>
    </source>
</evidence>
<sequence>MMRKTPHTLTEGRLATTYDLACNRPHTRLIFIGIGFRTWNLPAPKAETLPLGHRRRRKKVGTPWSRRLVLGLEGWESLGLEGWASLLQKVGNVWSRRLGLGPVGCWERLSRRLGSLGLEVWDPMVIEGGTWSRRLGPWIQSGILLSEVGLLSVEGWHSLLQKVGNVWSRRLGSLAPEGDPENVWSGRLGSLFRRLGSLWSRSKDP</sequence>
<comment type="caution">
    <text evidence="1">The sequence shown here is derived from an EMBL/GenBank/DDBJ whole genome shotgun (WGS) entry which is preliminary data.</text>
</comment>
<dbReference type="Proteomes" id="UP000499080">
    <property type="component" value="Unassembled WGS sequence"/>
</dbReference>
<dbReference type="AlphaFoldDB" id="A0A4Y2TDW8"/>
<protein>
    <submittedName>
        <fullName evidence="1">Uncharacterized protein</fullName>
    </submittedName>
</protein>
<name>A0A4Y2TDW8_ARAVE</name>
<organism evidence="1 2">
    <name type="scientific">Araneus ventricosus</name>
    <name type="common">Orbweaver spider</name>
    <name type="synonym">Epeira ventricosa</name>
    <dbReference type="NCBI Taxonomy" id="182803"/>
    <lineage>
        <taxon>Eukaryota</taxon>
        <taxon>Metazoa</taxon>
        <taxon>Ecdysozoa</taxon>
        <taxon>Arthropoda</taxon>
        <taxon>Chelicerata</taxon>
        <taxon>Arachnida</taxon>
        <taxon>Araneae</taxon>
        <taxon>Araneomorphae</taxon>
        <taxon>Entelegynae</taxon>
        <taxon>Araneoidea</taxon>
        <taxon>Araneidae</taxon>
        <taxon>Araneus</taxon>
    </lineage>
</organism>
<keyword evidence="2" id="KW-1185">Reference proteome</keyword>
<gene>
    <name evidence="1" type="ORF">AVEN_186213_1</name>
</gene>
<reference evidence="1 2" key="1">
    <citation type="journal article" date="2019" name="Sci. Rep.">
        <title>Orb-weaving spider Araneus ventricosus genome elucidates the spidroin gene catalogue.</title>
        <authorList>
            <person name="Kono N."/>
            <person name="Nakamura H."/>
            <person name="Ohtoshi R."/>
            <person name="Moran D.A.P."/>
            <person name="Shinohara A."/>
            <person name="Yoshida Y."/>
            <person name="Fujiwara M."/>
            <person name="Mori M."/>
            <person name="Tomita M."/>
            <person name="Arakawa K."/>
        </authorList>
    </citation>
    <scope>NUCLEOTIDE SEQUENCE [LARGE SCALE GENOMIC DNA]</scope>
</reference>
<proteinExistence type="predicted"/>
<dbReference type="EMBL" id="BGPR01027721">
    <property type="protein sequence ID" value="GBN98441.1"/>
    <property type="molecule type" value="Genomic_DNA"/>
</dbReference>